<protein>
    <submittedName>
        <fullName evidence="2">Extracellular solute-binding protein family 3</fullName>
    </submittedName>
</protein>
<dbReference type="OrthoDB" id="134664at2157"/>
<sequence length="489" mass="53035" precursor="true">MIEKLLYCAVFVLFMLSVAACGCLGESPPGAAAPAEDSGLRIITEDFPPYNYINEDGNISGQSTDVVNGILERLNMKADIELMPWGDGYNIVLNEPGTALYSTGRTTEREPLFKWVGPIASYETVLYAKADSGIEIDSLEAAKKAESIAVVRDDSRQQFLTENGFENLILCEDDTECIRKLMDGEAVLWFGSSANAEEIAFKAGYDPAALSAVYPVRTVGLYIAFNPVVPDETVLKWQDALDSMKADGTYDTILAEYDLTEPGSAVEYGPETALFALMSYCDGRIASVQRGLETAAVTFEAASGDWQEIKPVLTEIEDNEPDARMWYSYTNGTYYTVVDGLASANLMNRSYFPLVLSGQESVGTVVVSYSTGKSTAIVAVPVKDGDDVTGVLGASVYLEGITEALKDELPGTVFYAVDKEGKFALNSDTGLISQEVMVNDGNTSFGRAVEYMLFTGEGSVEYESQGKNWNAEFRKSPLTGWIYAVAESA</sequence>
<dbReference type="PROSITE" id="PS51257">
    <property type="entry name" value="PROKAR_LIPOPROTEIN"/>
    <property type="match status" value="1"/>
</dbReference>
<dbReference type="AlphaFoldDB" id="E1RE15"/>
<evidence type="ECO:0000259" key="1">
    <source>
        <dbReference type="SMART" id="SM00062"/>
    </source>
</evidence>
<dbReference type="Gene3D" id="3.40.190.10">
    <property type="entry name" value="Periplasmic binding protein-like II"/>
    <property type="match status" value="2"/>
</dbReference>
<dbReference type="PANTHER" id="PTHR38834">
    <property type="entry name" value="PERIPLASMIC SUBSTRATE BINDING PROTEIN FAMILY 3"/>
    <property type="match status" value="1"/>
</dbReference>
<evidence type="ECO:0000313" key="3">
    <source>
        <dbReference type="Proteomes" id="UP000006565"/>
    </source>
</evidence>
<gene>
    <name evidence="2" type="ordered locus">Mpet_0127</name>
</gene>
<dbReference type="SUPFAM" id="SSF53850">
    <property type="entry name" value="Periplasmic binding protein-like II"/>
    <property type="match status" value="1"/>
</dbReference>
<dbReference type="InterPro" id="IPR001638">
    <property type="entry name" value="Solute-binding_3/MltF_N"/>
</dbReference>
<dbReference type="EMBL" id="CP002117">
    <property type="protein sequence ID" value="ADN34906.1"/>
    <property type="molecule type" value="Genomic_DNA"/>
</dbReference>
<dbReference type="Gene3D" id="3.30.450.20">
    <property type="entry name" value="PAS domain"/>
    <property type="match status" value="1"/>
</dbReference>
<dbReference type="CDD" id="cd18773">
    <property type="entry name" value="PDC1_HK_sensor"/>
    <property type="match status" value="1"/>
</dbReference>
<organism evidence="2 3">
    <name type="scientific">Methanolacinia petrolearia (strain DSM 11571 / OCM 486 / SEBR 4847)</name>
    <name type="common">Methanoplanus petrolearius</name>
    <dbReference type="NCBI Taxonomy" id="679926"/>
    <lineage>
        <taxon>Archaea</taxon>
        <taxon>Methanobacteriati</taxon>
        <taxon>Methanobacteriota</taxon>
        <taxon>Stenosarchaea group</taxon>
        <taxon>Methanomicrobia</taxon>
        <taxon>Methanomicrobiales</taxon>
        <taxon>Methanomicrobiaceae</taxon>
        <taxon>Methanolacinia</taxon>
    </lineage>
</organism>
<feature type="domain" description="Solute-binding protein family 3/N-terminal" evidence="1">
    <location>
        <begin position="39"/>
        <end position="262"/>
    </location>
</feature>
<evidence type="ECO:0000313" key="2">
    <source>
        <dbReference type="EMBL" id="ADN34906.1"/>
    </source>
</evidence>
<dbReference type="SMART" id="SM00062">
    <property type="entry name" value="PBPb"/>
    <property type="match status" value="1"/>
</dbReference>
<dbReference type="eggNOG" id="arCOG02362">
    <property type="taxonomic scope" value="Archaea"/>
</dbReference>
<dbReference type="eggNOG" id="arCOG03643">
    <property type="taxonomic scope" value="Archaea"/>
</dbReference>
<dbReference type="Pfam" id="PF00497">
    <property type="entry name" value="SBP_bac_3"/>
    <property type="match status" value="1"/>
</dbReference>
<dbReference type="HOGENOM" id="CLU_557380_0_0_2"/>
<accession>E1RE15</accession>
<dbReference type="PANTHER" id="PTHR38834:SF3">
    <property type="entry name" value="SOLUTE-BINDING PROTEIN FAMILY 3_N-TERMINAL DOMAIN-CONTAINING PROTEIN"/>
    <property type="match status" value="1"/>
</dbReference>
<reference evidence="2 3" key="1">
    <citation type="journal article" date="2010" name="Stand. Genomic Sci.">
        <title>Complete genome sequence of Methanoplanus petrolearius type strain (SEBR 4847).</title>
        <authorList>
            <person name="Brambilla E."/>
            <person name="Djao O.D."/>
            <person name="Daligault H."/>
            <person name="Lapidus A."/>
            <person name="Lucas S."/>
            <person name="Hammon N."/>
            <person name="Nolan M."/>
            <person name="Tice H."/>
            <person name="Cheng J.F."/>
            <person name="Han C."/>
            <person name="Tapia R."/>
            <person name="Goodwin L."/>
            <person name="Pitluck S."/>
            <person name="Liolios K."/>
            <person name="Ivanova N."/>
            <person name="Mavromatis K."/>
            <person name="Mikhailova N."/>
            <person name="Pati A."/>
            <person name="Chen A."/>
            <person name="Palaniappan K."/>
            <person name="Land M."/>
            <person name="Hauser L."/>
            <person name="Chang Y.J."/>
            <person name="Jeffries C.D."/>
            <person name="Rohde M."/>
            <person name="Spring S."/>
            <person name="Sikorski J."/>
            <person name="Goker M."/>
            <person name="Woyke T."/>
            <person name="Bristow J."/>
            <person name="Eisen J.A."/>
            <person name="Markowitz V."/>
            <person name="Hugenholtz P."/>
            <person name="Kyrpides N.C."/>
            <person name="Klenk H.P."/>
        </authorList>
    </citation>
    <scope>NUCLEOTIDE SEQUENCE [LARGE SCALE GENOMIC DNA]</scope>
    <source>
        <strain evidence="3">DSM 11571 / OCM 486 / SEBR 4847</strain>
    </source>
</reference>
<proteinExistence type="predicted"/>
<dbReference type="KEGG" id="mpi:Mpet_0127"/>
<dbReference type="Proteomes" id="UP000006565">
    <property type="component" value="Chromosome"/>
</dbReference>
<keyword evidence="3" id="KW-1185">Reference proteome</keyword>
<dbReference type="STRING" id="679926.Mpet_0127"/>
<name>E1RE15_METP4</name>